<organism evidence="2 3">
    <name type="scientific">Methylobacterium trifolii</name>
    <dbReference type="NCBI Taxonomy" id="1003092"/>
    <lineage>
        <taxon>Bacteria</taxon>
        <taxon>Pseudomonadati</taxon>
        <taxon>Pseudomonadota</taxon>
        <taxon>Alphaproteobacteria</taxon>
        <taxon>Hyphomicrobiales</taxon>
        <taxon>Methylobacteriaceae</taxon>
        <taxon>Methylobacterium</taxon>
    </lineage>
</organism>
<keyword evidence="3" id="KW-1185">Reference proteome</keyword>
<dbReference type="EMBL" id="BPRB01000254">
    <property type="protein sequence ID" value="GJE61902.1"/>
    <property type="molecule type" value="Genomic_DNA"/>
</dbReference>
<feature type="domain" description="DUF3616" evidence="1">
    <location>
        <begin position="199"/>
        <end position="355"/>
    </location>
</feature>
<dbReference type="Proteomes" id="UP001055057">
    <property type="component" value="Unassembled WGS sequence"/>
</dbReference>
<evidence type="ECO:0000313" key="2">
    <source>
        <dbReference type="EMBL" id="GJE61902.1"/>
    </source>
</evidence>
<reference evidence="2" key="1">
    <citation type="journal article" date="2021" name="Front. Microbiol.">
        <title>Comprehensive Comparative Genomics and Phenotyping of Methylobacterium Species.</title>
        <authorList>
            <person name="Alessa O."/>
            <person name="Ogura Y."/>
            <person name="Fujitani Y."/>
            <person name="Takami H."/>
            <person name="Hayashi T."/>
            <person name="Sahin N."/>
            <person name="Tani A."/>
        </authorList>
    </citation>
    <scope>NUCLEOTIDE SEQUENCE</scope>
    <source>
        <strain evidence="2">DSM 23632</strain>
    </source>
</reference>
<dbReference type="Pfam" id="PF12275">
    <property type="entry name" value="DUF3616"/>
    <property type="match status" value="2"/>
</dbReference>
<gene>
    <name evidence="2" type="ORF">MPOCJGCO_4029</name>
</gene>
<name>A0ABQ4U4Z2_9HYPH</name>
<sequence length="371" mass="39271">MIRSNAPKIFPANRLLYERFLIFAAVFMIIGAGSISVDAAEHWKTAGKLFGKPDKSDPSDIKKGKKAEDVSGIACASDVEFPRICLVADDESQGAQIVILRDGNLVAGRFIRLLDAAYEGKPLELDAEGVAYADGAFYVIGSHGRPRHETGAEAKNAAKAEATRHLFRIRFDRNAVDLKTGRLEGEPEIAGTSALSGIIAAIPALAPFHDKALEDGGLTIEGVAVRDGRLHAGLRGPVLKDGSAAIVSVPLAGLFEDKPGTGTLATVALGPDSRGQPRGVRDLVAMPDGFLILAGPMLDPDDGAVAKGDYTVFSWSGAGVPKKRLDLASYGHKVKPEALVPLDRRDDGVRALVFFDGPDEGAPRPVEVPLR</sequence>
<proteinExistence type="predicted"/>
<reference evidence="2" key="2">
    <citation type="submission" date="2021-08" db="EMBL/GenBank/DDBJ databases">
        <authorList>
            <person name="Tani A."/>
            <person name="Ola A."/>
            <person name="Ogura Y."/>
            <person name="Katsura K."/>
            <person name="Hayashi T."/>
        </authorList>
    </citation>
    <scope>NUCLEOTIDE SEQUENCE</scope>
    <source>
        <strain evidence="2">DSM 23632</strain>
    </source>
</reference>
<protein>
    <recommendedName>
        <fullName evidence="1">DUF3616 domain-containing protein</fullName>
    </recommendedName>
</protein>
<accession>A0ABQ4U4Z2</accession>
<feature type="domain" description="DUF3616" evidence="1">
    <location>
        <begin position="117"/>
        <end position="174"/>
    </location>
</feature>
<dbReference type="InterPro" id="IPR022060">
    <property type="entry name" value="DUF3616"/>
</dbReference>
<comment type="caution">
    <text evidence="2">The sequence shown here is derived from an EMBL/GenBank/DDBJ whole genome shotgun (WGS) entry which is preliminary data.</text>
</comment>
<evidence type="ECO:0000259" key="1">
    <source>
        <dbReference type="Pfam" id="PF12275"/>
    </source>
</evidence>
<evidence type="ECO:0000313" key="3">
    <source>
        <dbReference type="Proteomes" id="UP001055057"/>
    </source>
</evidence>